<keyword evidence="1" id="KW-0378">Hydrolase</keyword>
<dbReference type="KEGG" id="paun:MJA45_06105"/>
<dbReference type="RefSeq" id="WP_315606379.1">
    <property type="nucleotide sequence ID" value="NZ_CP130318.1"/>
</dbReference>
<dbReference type="EMBL" id="CP130318">
    <property type="protein sequence ID" value="WNQ12601.1"/>
    <property type="molecule type" value="Genomic_DNA"/>
</dbReference>
<organism evidence="1 2">
    <name type="scientific">Paenibacillus aurantius</name>
    <dbReference type="NCBI Taxonomy" id="2918900"/>
    <lineage>
        <taxon>Bacteria</taxon>
        <taxon>Bacillati</taxon>
        <taxon>Bacillota</taxon>
        <taxon>Bacilli</taxon>
        <taxon>Bacillales</taxon>
        <taxon>Paenibacillaceae</taxon>
        <taxon>Paenibacillus</taxon>
    </lineage>
</organism>
<dbReference type="Gene3D" id="3.40.50.1820">
    <property type="entry name" value="alpha/beta hydrolase"/>
    <property type="match status" value="1"/>
</dbReference>
<gene>
    <name evidence="1" type="ORF">MJA45_06105</name>
</gene>
<dbReference type="PANTHER" id="PTHR15394">
    <property type="entry name" value="SERINE HYDROLASE RBBP9"/>
    <property type="match status" value="1"/>
</dbReference>
<name>A0AA96LII7_9BACL</name>
<dbReference type="InterPro" id="IPR010662">
    <property type="entry name" value="RBBP9/YdeN"/>
</dbReference>
<dbReference type="AlphaFoldDB" id="A0AA96LII7"/>
<evidence type="ECO:0000313" key="2">
    <source>
        <dbReference type="Proteomes" id="UP001305702"/>
    </source>
</evidence>
<dbReference type="SUPFAM" id="SSF53474">
    <property type="entry name" value="alpha/beta-Hydrolases"/>
    <property type="match status" value="1"/>
</dbReference>
<keyword evidence="2" id="KW-1185">Reference proteome</keyword>
<accession>A0AA96LII7</accession>
<evidence type="ECO:0000313" key="1">
    <source>
        <dbReference type="EMBL" id="WNQ12601.1"/>
    </source>
</evidence>
<proteinExistence type="predicted"/>
<dbReference type="InterPro" id="IPR029058">
    <property type="entry name" value="AB_hydrolase_fold"/>
</dbReference>
<dbReference type="GO" id="GO:0016787">
    <property type="term" value="F:hydrolase activity"/>
    <property type="evidence" value="ECO:0007669"/>
    <property type="project" value="UniProtKB-KW"/>
</dbReference>
<protein>
    <submittedName>
        <fullName evidence="1">Alpha/beta hydrolase</fullName>
    </submittedName>
</protein>
<sequence>MKTWLLLLQGGGKGAYEADRKLAENLRMHLGEEMEVVYPQMPDEDRPDYRAWRDRVAGILMSRGGRAIWAGHSLGASFLLKYLSEEEPPTPPAGVFLIAPPYWGAEGWEVEEYRLCEGSERKLTGYRPIVFYHSRDDKIVPCSHLALYAGKLPHAHTREFMDRGHQFTGNLSEVADDIRLLVLEEQRGSARPI</sequence>
<dbReference type="Pfam" id="PF06821">
    <property type="entry name" value="Ser_hydrolase"/>
    <property type="match status" value="1"/>
</dbReference>
<dbReference type="Proteomes" id="UP001305702">
    <property type="component" value="Chromosome"/>
</dbReference>
<dbReference type="PANTHER" id="PTHR15394:SF3">
    <property type="entry name" value="SERINE HYDROLASE RBBP9"/>
    <property type="match status" value="1"/>
</dbReference>
<reference evidence="1 2" key="1">
    <citation type="submission" date="2022-02" db="EMBL/GenBank/DDBJ databases">
        <title>Paenibacillus sp. MBLB1776 Whole Genome Shotgun Sequencing.</title>
        <authorList>
            <person name="Hwang C.Y."/>
            <person name="Cho E.-S."/>
            <person name="Seo M.-J."/>
        </authorList>
    </citation>
    <scope>NUCLEOTIDE SEQUENCE [LARGE SCALE GENOMIC DNA]</scope>
    <source>
        <strain evidence="1 2">MBLB1776</strain>
    </source>
</reference>